<dbReference type="GO" id="GO:0005829">
    <property type="term" value="C:cytosol"/>
    <property type="evidence" value="ECO:0007669"/>
    <property type="project" value="TreeGrafter"/>
</dbReference>
<dbReference type="Pfam" id="PF00270">
    <property type="entry name" value="DEAD"/>
    <property type="match status" value="1"/>
</dbReference>
<dbReference type="PROSITE" id="PS51194">
    <property type="entry name" value="HELICASE_CTER"/>
    <property type="match status" value="1"/>
</dbReference>
<dbReference type="InterPro" id="IPR006474">
    <property type="entry name" value="Helicase_Cas3_CRISPR-ass_core"/>
</dbReference>
<dbReference type="Gene3D" id="3.40.50.300">
    <property type="entry name" value="P-loop containing nucleotide triphosphate hydrolases"/>
    <property type="match status" value="2"/>
</dbReference>
<proteinExistence type="inferred from homology"/>
<feature type="domain" description="HD Cas3-type" evidence="13">
    <location>
        <begin position="12"/>
        <end position="189"/>
    </location>
</feature>
<evidence type="ECO:0000256" key="6">
    <source>
        <dbReference type="ARBA" id="ARBA00022801"/>
    </source>
</evidence>
<dbReference type="InterPro" id="IPR006483">
    <property type="entry name" value="CRISPR-assoc_Cas3_HD"/>
</dbReference>
<dbReference type="PANTHER" id="PTHR47959:SF16">
    <property type="entry name" value="CRISPR-ASSOCIATED NUCLEASE_HELICASE CAS3-RELATED"/>
    <property type="match status" value="1"/>
</dbReference>
<evidence type="ECO:0000313" key="14">
    <source>
        <dbReference type="EMBL" id="SNZ16155.1"/>
    </source>
</evidence>
<dbReference type="NCBIfam" id="TIGR01587">
    <property type="entry name" value="cas3_core"/>
    <property type="match status" value="1"/>
</dbReference>
<dbReference type="GO" id="GO:0004519">
    <property type="term" value="F:endonuclease activity"/>
    <property type="evidence" value="ECO:0007669"/>
    <property type="project" value="UniProtKB-KW"/>
</dbReference>
<dbReference type="GO" id="GO:0016787">
    <property type="term" value="F:hydrolase activity"/>
    <property type="evidence" value="ECO:0007669"/>
    <property type="project" value="UniProtKB-KW"/>
</dbReference>
<gene>
    <name evidence="14" type="ORF">SAMN06265353_1534</name>
</gene>
<dbReference type="InterPro" id="IPR054712">
    <property type="entry name" value="Cas3-like_dom"/>
</dbReference>
<evidence type="ECO:0000313" key="15">
    <source>
        <dbReference type="Proteomes" id="UP000218627"/>
    </source>
</evidence>
<evidence type="ECO:0000256" key="3">
    <source>
        <dbReference type="ARBA" id="ARBA00022722"/>
    </source>
</evidence>
<protein>
    <submittedName>
        <fullName evidence="14">CRISPR-associated endonuclease/helicase Cas3</fullName>
    </submittedName>
</protein>
<dbReference type="GO" id="GO:0003676">
    <property type="term" value="F:nucleic acid binding"/>
    <property type="evidence" value="ECO:0007669"/>
    <property type="project" value="InterPro"/>
</dbReference>
<reference evidence="15" key="1">
    <citation type="submission" date="2017-09" db="EMBL/GenBank/DDBJ databases">
        <authorList>
            <person name="Varghese N."/>
            <person name="Submissions S."/>
        </authorList>
    </citation>
    <scope>NUCLEOTIDE SEQUENCE [LARGE SCALE GENOMIC DNA]</scope>
    <source>
        <strain evidence="15">DSM 2913</strain>
    </source>
</reference>
<dbReference type="Proteomes" id="UP000218627">
    <property type="component" value="Unassembled WGS sequence"/>
</dbReference>
<dbReference type="CDD" id="cd09641">
    <property type="entry name" value="Cas3''_I"/>
    <property type="match status" value="1"/>
</dbReference>
<keyword evidence="15" id="KW-1185">Reference proteome</keyword>
<accession>A0A285P347</accession>
<dbReference type="InterPro" id="IPR050079">
    <property type="entry name" value="DEAD_box_RNA_helicase"/>
</dbReference>
<evidence type="ECO:0000256" key="5">
    <source>
        <dbReference type="ARBA" id="ARBA00022741"/>
    </source>
</evidence>
<evidence type="ECO:0000256" key="10">
    <source>
        <dbReference type="ARBA" id="ARBA00038437"/>
    </source>
</evidence>
<feature type="domain" description="Helicase C-terminal" evidence="12">
    <location>
        <begin position="430"/>
        <end position="579"/>
    </location>
</feature>
<evidence type="ECO:0000256" key="8">
    <source>
        <dbReference type="ARBA" id="ARBA00022840"/>
    </source>
</evidence>
<keyword evidence="14" id="KW-0255">Endonuclease</keyword>
<evidence type="ECO:0000256" key="1">
    <source>
        <dbReference type="ARBA" id="ARBA00006847"/>
    </source>
</evidence>
<comment type="similarity">
    <text evidence="2">In the central section; belongs to the CRISPR-associated helicase Cas3 family.</text>
</comment>
<keyword evidence="7 14" id="KW-0347">Helicase</keyword>
<dbReference type="Gene3D" id="1.10.3210.30">
    <property type="match status" value="1"/>
</dbReference>
<dbReference type="GO" id="GO:0003724">
    <property type="term" value="F:RNA helicase activity"/>
    <property type="evidence" value="ECO:0007669"/>
    <property type="project" value="TreeGrafter"/>
</dbReference>
<keyword evidence="5" id="KW-0547">Nucleotide-binding</keyword>
<dbReference type="InterPro" id="IPR011545">
    <property type="entry name" value="DEAD/DEAH_box_helicase_dom"/>
</dbReference>
<evidence type="ECO:0000259" key="11">
    <source>
        <dbReference type="PROSITE" id="PS51192"/>
    </source>
</evidence>
<sequence length="714" mass="83020">MSLDELLSKLWAKGDGTSIREHTDRLIDNLKMIKETFGDLIEGTLKEQAGHFWKCLELACEYHDYGKIHRYFQKKVGNPDFKNFRAGFGEVRHNLLSPAFLPEELSEPWKTLVALAIVHHHDYEPSDENVEKVEKVLKEEFKKSLSFMHRKVLKNREEEIIEKLESGEYTNIKTFYTLLKGFLLRIDHASSSKFAPHVESGRLKENEKKVESYLRNNKNANLNELQNFVLSNRKDNLLIVASTGAGKTEAGFIFLEHKGFFTIPIRTSANAIYQRAKQVFDEESVGLLHSTAHLYLLGNAEEDRNFSDDAVVKDMFLTKNFGKPLIVSTPDQLFPFILRPKGFEKYYSLFSYSRVALDEVQLFEPHTLGFIVKAIEKLSELDGRLMVMTATLPSYLEKDLEKLGFKMGTFLTTQERHNIKVLKSSILSQEGFNLIRKLSQRGKVLVVVNTVGRAIELKKALALGHLLHARFIYKDRKEKEKEVEEFFRDSNCGVWITTQIAEVSLDLDADFLITELSTIDSLFQRMGRVNRLGRKEISQPNVFVFTEDCSGISRVYRKSIHEFTKEVLKEGPLSEEEKQTFIKKVYEEVAKRDKEYMKNYEDAKRYIDSLWTVKETFNKEKAQHMFRDILTYTVIPERFRDQVERLIKEYKQEKDYLKRLQIFSSITEYMFSVPAYVKVPLKKVEGLKDVFWIEGEYSAELGFEFKENGNANIL</sequence>
<comment type="similarity">
    <text evidence="1">In the N-terminal section; belongs to the CRISPR-associated nuclease Cas3-HD family.</text>
</comment>
<dbReference type="RefSeq" id="WP_096603037.1">
    <property type="nucleotide sequence ID" value="NZ_OBEN01000010.1"/>
</dbReference>
<dbReference type="GO" id="GO:0051607">
    <property type="term" value="P:defense response to virus"/>
    <property type="evidence" value="ECO:0007669"/>
    <property type="project" value="UniProtKB-KW"/>
</dbReference>
<keyword evidence="9" id="KW-0051">Antiviral defense</keyword>
<keyword evidence="6" id="KW-0378">Hydrolase</keyword>
<evidence type="ECO:0000256" key="4">
    <source>
        <dbReference type="ARBA" id="ARBA00022723"/>
    </source>
</evidence>
<dbReference type="InterPro" id="IPR038257">
    <property type="entry name" value="CRISPR-assoc_Cas3_HD_sf"/>
</dbReference>
<dbReference type="AlphaFoldDB" id="A0A285P347"/>
<keyword evidence="4" id="KW-0479">Metal-binding</keyword>
<dbReference type="SMART" id="SM00487">
    <property type="entry name" value="DEXDc"/>
    <property type="match status" value="1"/>
</dbReference>
<name>A0A285P347_9AQUI</name>
<keyword evidence="3" id="KW-0540">Nuclease</keyword>
<dbReference type="PROSITE" id="PS51192">
    <property type="entry name" value="HELICASE_ATP_BIND_1"/>
    <property type="match status" value="1"/>
</dbReference>
<evidence type="ECO:0000259" key="13">
    <source>
        <dbReference type="PROSITE" id="PS51643"/>
    </source>
</evidence>
<evidence type="ECO:0000259" key="12">
    <source>
        <dbReference type="PROSITE" id="PS51194"/>
    </source>
</evidence>
<evidence type="ECO:0000256" key="7">
    <source>
        <dbReference type="ARBA" id="ARBA00022806"/>
    </source>
</evidence>
<evidence type="ECO:0000256" key="9">
    <source>
        <dbReference type="ARBA" id="ARBA00023118"/>
    </source>
</evidence>
<feature type="domain" description="Helicase ATP-binding" evidence="11">
    <location>
        <begin position="228"/>
        <end position="410"/>
    </location>
</feature>
<dbReference type="EMBL" id="OBEN01000010">
    <property type="protein sequence ID" value="SNZ16155.1"/>
    <property type="molecule type" value="Genomic_DNA"/>
</dbReference>
<dbReference type="Pfam" id="PF22590">
    <property type="entry name" value="Cas3-like_C_2"/>
    <property type="match status" value="1"/>
</dbReference>
<dbReference type="InterPro" id="IPR027417">
    <property type="entry name" value="P-loop_NTPase"/>
</dbReference>
<dbReference type="NCBIfam" id="TIGR01596">
    <property type="entry name" value="cas3_HD"/>
    <property type="match status" value="1"/>
</dbReference>
<dbReference type="Pfam" id="PF18019">
    <property type="entry name" value="Cas3_HD"/>
    <property type="match status" value="1"/>
</dbReference>
<dbReference type="SMART" id="SM00490">
    <property type="entry name" value="HELICc"/>
    <property type="match status" value="1"/>
</dbReference>
<evidence type="ECO:0000256" key="2">
    <source>
        <dbReference type="ARBA" id="ARBA00009046"/>
    </source>
</evidence>
<organism evidence="14 15">
    <name type="scientific">Hydrogenobacter hydrogenophilus</name>
    <dbReference type="NCBI Taxonomy" id="35835"/>
    <lineage>
        <taxon>Bacteria</taxon>
        <taxon>Pseudomonadati</taxon>
        <taxon>Aquificota</taxon>
        <taxon>Aquificia</taxon>
        <taxon>Aquificales</taxon>
        <taxon>Aquificaceae</taxon>
        <taxon>Hydrogenobacter</taxon>
    </lineage>
</organism>
<dbReference type="InterPro" id="IPR014001">
    <property type="entry name" value="Helicase_ATP-bd"/>
</dbReference>
<keyword evidence="8" id="KW-0067">ATP-binding</keyword>
<dbReference type="GO" id="GO:0005524">
    <property type="term" value="F:ATP binding"/>
    <property type="evidence" value="ECO:0007669"/>
    <property type="project" value="UniProtKB-KW"/>
</dbReference>
<comment type="similarity">
    <text evidence="10">Belongs to the DEAD box helicase family.</text>
</comment>
<dbReference type="SUPFAM" id="SSF52540">
    <property type="entry name" value="P-loop containing nucleoside triphosphate hydrolases"/>
    <property type="match status" value="1"/>
</dbReference>
<dbReference type="PROSITE" id="PS51643">
    <property type="entry name" value="HD_CAS3"/>
    <property type="match status" value="1"/>
</dbReference>
<dbReference type="GO" id="GO:0046872">
    <property type="term" value="F:metal ion binding"/>
    <property type="evidence" value="ECO:0007669"/>
    <property type="project" value="UniProtKB-KW"/>
</dbReference>
<dbReference type="PANTHER" id="PTHR47959">
    <property type="entry name" value="ATP-DEPENDENT RNA HELICASE RHLE-RELATED"/>
    <property type="match status" value="1"/>
</dbReference>
<dbReference type="InterPro" id="IPR001650">
    <property type="entry name" value="Helicase_C-like"/>
</dbReference>
<dbReference type="OrthoDB" id="9810236at2"/>